<evidence type="ECO:0000313" key="2">
    <source>
        <dbReference type="EMBL" id="KKK50210.1"/>
    </source>
</evidence>
<name>A0A0F8WPH0_9ZZZZ</name>
<accession>A0A0F8WPH0</accession>
<organism evidence="2">
    <name type="scientific">marine sediment metagenome</name>
    <dbReference type="NCBI Taxonomy" id="412755"/>
    <lineage>
        <taxon>unclassified sequences</taxon>
        <taxon>metagenomes</taxon>
        <taxon>ecological metagenomes</taxon>
    </lineage>
</organism>
<sequence length="163" mass="18129">MTEQDPQGSQGLPDDAMPPGDEGPLGDQVPLRDEDSFVDIGPPVPEDGVPLEDGMPPETEMPPGFDYEEAEDGIPPEYRILFPEDGHSLTKITETPPKMILPLVRMRIIDEAYNPNRTVSLLELFVREFDRRMISRDRKGRLEAVRVLQGALDAAADEDEASM</sequence>
<evidence type="ECO:0000256" key="1">
    <source>
        <dbReference type="SAM" id="MobiDB-lite"/>
    </source>
</evidence>
<feature type="region of interest" description="Disordered" evidence="1">
    <location>
        <begin position="1"/>
        <end position="71"/>
    </location>
</feature>
<dbReference type="AlphaFoldDB" id="A0A0F8WPH0"/>
<proteinExistence type="predicted"/>
<protein>
    <submittedName>
        <fullName evidence="2">Uncharacterized protein</fullName>
    </submittedName>
</protein>
<reference evidence="2" key="1">
    <citation type="journal article" date="2015" name="Nature">
        <title>Complex archaea that bridge the gap between prokaryotes and eukaryotes.</title>
        <authorList>
            <person name="Spang A."/>
            <person name="Saw J.H."/>
            <person name="Jorgensen S.L."/>
            <person name="Zaremba-Niedzwiedzka K."/>
            <person name="Martijn J."/>
            <person name="Lind A.E."/>
            <person name="van Eijk R."/>
            <person name="Schleper C."/>
            <person name="Guy L."/>
            <person name="Ettema T.J."/>
        </authorList>
    </citation>
    <scope>NUCLEOTIDE SEQUENCE</scope>
</reference>
<comment type="caution">
    <text evidence="2">The sequence shown here is derived from an EMBL/GenBank/DDBJ whole genome shotgun (WGS) entry which is preliminary data.</text>
</comment>
<gene>
    <name evidence="2" type="ORF">LCGC14_3127290</name>
</gene>
<dbReference type="EMBL" id="LAZR01068135">
    <property type="protein sequence ID" value="KKK50210.1"/>
    <property type="molecule type" value="Genomic_DNA"/>
</dbReference>
<feature type="compositionally biased region" description="Polar residues" evidence="1">
    <location>
        <begin position="1"/>
        <end position="10"/>
    </location>
</feature>